<name>E1QEG9_DESB2</name>
<dbReference type="SUPFAM" id="SSF58104">
    <property type="entry name" value="Methyl-accepting chemotaxis protein (MCP) signaling domain"/>
    <property type="match status" value="1"/>
</dbReference>
<dbReference type="AlphaFoldDB" id="E1QEG9"/>
<dbReference type="Gene3D" id="1.10.287.950">
    <property type="entry name" value="Methyl-accepting chemotaxis protein"/>
    <property type="match status" value="1"/>
</dbReference>
<proteinExistence type="inferred from homology"/>
<reference evidence="6 7" key="1">
    <citation type="journal article" date="2010" name="Stand. Genomic Sci.">
        <title>Complete genome sequence of Desulfarculus baarsii type strain (2st14).</title>
        <authorList>
            <person name="Sun H."/>
            <person name="Spring S."/>
            <person name="Lapidus A."/>
            <person name="Davenport K."/>
            <person name="Del Rio T.G."/>
            <person name="Tice H."/>
            <person name="Nolan M."/>
            <person name="Copeland A."/>
            <person name="Cheng J.F."/>
            <person name="Lucas S."/>
            <person name="Tapia R."/>
            <person name="Goodwin L."/>
            <person name="Pitluck S."/>
            <person name="Ivanova N."/>
            <person name="Pagani I."/>
            <person name="Mavromatis K."/>
            <person name="Ovchinnikova G."/>
            <person name="Pati A."/>
            <person name="Chen A."/>
            <person name="Palaniappan K."/>
            <person name="Hauser L."/>
            <person name="Chang Y.J."/>
            <person name="Jeffries C.D."/>
            <person name="Detter J.C."/>
            <person name="Han C."/>
            <person name="Rohde M."/>
            <person name="Brambilla E."/>
            <person name="Goker M."/>
            <person name="Woyke T."/>
            <person name="Bristow J."/>
            <person name="Eisen J.A."/>
            <person name="Markowitz V."/>
            <person name="Hugenholtz P."/>
            <person name="Kyrpides N.C."/>
            <person name="Klenk H.P."/>
            <person name="Land M."/>
        </authorList>
    </citation>
    <scope>NUCLEOTIDE SEQUENCE [LARGE SCALE GENOMIC DNA]</scope>
    <source>
        <strain evidence="7">ATCC 33931 / DSM 2075 / LMG 7858 / VKM B-1802 / 2st14</strain>
    </source>
</reference>
<dbReference type="Pfam" id="PF00015">
    <property type="entry name" value="MCPsignal"/>
    <property type="match status" value="1"/>
</dbReference>
<dbReference type="SUPFAM" id="SSF103190">
    <property type="entry name" value="Sensory domain-like"/>
    <property type="match status" value="1"/>
</dbReference>
<dbReference type="PANTHER" id="PTHR43531:SF11">
    <property type="entry name" value="METHYL-ACCEPTING CHEMOTAXIS PROTEIN 3"/>
    <property type="match status" value="1"/>
</dbReference>
<dbReference type="InterPro" id="IPR029151">
    <property type="entry name" value="Sensor-like_sf"/>
</dbReference>
<evidence type="ECO:0000256" key="1">
    <source>
        <dbReference type="ARBA" id="ARBA00022500"/>
    </source>
</evidence>
<dbReference type="STRING" id="644282.Deba_0583"/>
<dbReference type="SMART" id="SM00283">
    <property type="entry name" value="MA"/>
    <property type="match status" value="1"/>
</dbReference>
<dbReference type="InterPro" id="IPR004089">
    <property type="entry name" value="MCPsignal_dom"/>
</dbReference>
<feature type="domain" description="HAMP" evidence="5">
    <location>
        <begin position="11"/>
        <end position="58"/>
    </location>
</feature>
<dbReference type="RefSeq" id="WP_013257410.1">
    <property type="nucleotide sequence ID" value="NC_014365.1"/>
</dbReference>
<dbReference type="GO" id="GO:0007165">
    <property type="term" value="P:signal transduction"/>
    <property type="evidence" value="ECO:0007669"/>
    <property type="project" value="UniProtKB-KW"/>
</dbReference>
<dbReference type="KEGG" id="dbr:Deba_0583"/>
<keyword evidence="7" id="KW-1185">Reference proteome</keyword>
<evidence type="ECO:0000313" key="6">
    <source>
        <dbReference type="EMBL" id="ADK83955.1"/>
    </source>
</evidence>
<dbReference type="InterPro" id="IPR051310">
    <property type="entry name" value="MCP_chemotaxis"/>
</dbReference>
<dbReference type="Gene3D" id="3.30.450.20">
    <property type="entry name" value="PAS domain"/>
    <property type="match status" value="1"/>
</dbReference>
<dbReference type="GO" id="GO:0004888">
    <property type="term" value="F:transmembrane signaling receptor activity"/>
    <property type="evidence" value="ECO:0007669"/>
    <property type="project" value="TreeGrafter"/>
</dbReference>
<dbReference type="GO" id="GO:0005886">
    <property type="term" value="C:plasma membrane"/>
    <property type="evidence" value="ECO:0007669"/>
    <property type="project" value="TreeGrafter"/>
</dbReference>
<evidence type="ECO:0000259" key="4">
    <source>
        <dbReference type="PROSITE" id="PS50111"/>
    </source>
</evidence>
<dbReference type="PANTHER" id="PTHR43531">
    <property type="entry name" value="PROTEIN ICFG"/>
    <property type="match status" value="1"/>
</dbReference>
<accession>E1QEG9</accession>
<dbReference type="HOGENOM" id="CLU_000445_107_18_7"/>
<evidence type="ECO:0000259" key="5">
    <source>
        <dbReference type="PROSITE" id="PS50885"/>
    </source>
</evidence>
<dbReference type="GO" id="GO:0006935">
    <property type="term" value="P:chemotaxis"/>
    <property type="evidence" value="ECO:0007669"/>
    <property type="project" value="UniProtKB-KW"/>
</dbReference>
<comment type="similarity">
    <text evidence="2">Belongs to the methyl-accepting chemotaxis (MCP) protein family.</text>
</comment>
<organism evidence="6 7">
    <name type="scientific">Desulfarculus baarsii (strain ATCC 33931 / DSM 2075 / LMG 7858 / VKM B-1802 / 2st14)</name>
    <dbReference type="NCBI Taxonomy" id="644282"/>
    <lineage>
        <taxon>Bacteria</taxon>
        <taxon>Pseudomonadati</taxon>
        <taxon>Thermodesulfobacteriota</taxon>
        <taxon>Desulfarculia</taxon>
        <taxon>Desulfarculales</taxon>
        <taxon>Desulfarculaceae</taxon>
        <taxon>Desulfarculus</taxon>
    </lineage>
</organism>
<keyword evidence="1" id="KW-0145">Chemotaxis</keyword>
<dbReference type="CDD" id="cd18773">
    <property type="entry name" value="PDC1_HK_sensor"/>
    <property type="match status" value="1"/>
</dbReference>
<dbReference type="eggNOG" id="COG0840">
    <property type="taxonomic scope" value="Bacteria"/>
</dbReference>
<evidence type="ECO:0000256" key="2">
    <source>
        <dbReference type="ARBA" id="ARBA00029447"/>
    </source>
</evidence>
<evidence type="ECO:0000256" key="3">
    <source>
        <dbReference type="PROSITE-ProRule" id="PRU00284"/>
    </source>
</evidence>
<keyword evidence="3" id="KW-0807">Transducer</keyword>
<dbReference type="EMBL" id="CP002085">
    <property type="protein sequence ID" value="ADK83955.1"/>
    <property type="molecule type" value="Genomic_DNA"/>
</dbReference>
<feature type="domain" description="Methyl-accepting transducer" evidence="4">
    <location>
        <begin position="55"/>
        <end position="270"/>
    </location>
</feature>
<dbReference type="PROSITE" id="PS50111">
    <property type="entry name" value="CHEMOTAXIS_TRANSDUC_2"/>
    <property type="match status" value="1"/>
</dbReference>
<sequence length="430" mass="45384">MPALFDNSLRRQALEAMRRVAENRWDLAEAAPPPRRGPLRLAARLFNAMQARLRATVQSLAAESVALSQGAPQLARLASELEQAARHQANRSRDIAAAGRAMAQSVRQIAASTEQAVACSAQVAHTTSQMQQHSRSIGQTMGMIRKVASQTRLLAINAAVEAARAGEHGAGFAVVAAEVQALADQTMSAALKVEELLSAIGVGVDQLAQAVGDGAEFGPGQGASAGLHGLLSAIAKAGQDQDAEVNAISRDIEQVAAAAQQQAEAVASVNQLGQMARERADGLLTTLGQFRLEAHHQAARMVEAIAANPDIASMDRRRQEAAMRASIGRGEVFELLYITDARGRQVTDNIAPSGFSAAYGSSGHGRDWSSRPWFKGVAESGRAYVSDIYRSAATDDFCFTVAAPLRGPDGRMIGVLGADVQFAKMLSDAR</sequence>
<gene>
    <name evidence="6" type="ordered locus">Deba_0583</name>
</gene>
<dbReference type="InterPro" id="IPR003660">
    <property type="entry name" value="HAMP_dom"/>
</dbReference>
<dbReference type="PROSITE" id="PS50885">
    <property type="entry name" value="HAMP"/>
    <property type="match status" value="1"/>
</dbReference>
<evidence type="ECO:0000313" key="7">
    <source>
        <dbReference type="Proteomes" id="UP000009047"/>
    </source>
</evidence>
<dbReference type="Proteomes" id="UP000009047">
    <property type="component" value="Chromosome"/>
</dbReference>
<protein>
    <submittedName>
        <fullName evidence="6">Methyl-accepting chemotaxis sensory transducer with Cache sensor</fullName>
    </submittedName>
</protein>